<dbReference type="VEuPathDB" id="FungiDB:RhiirFUN_024759"/>
<reference evidence="1" key="1">
    <citation type="submission" date="2013-07" db="EMBL/GenBank/DDBJ databases">
        <title>The genome of an arbuscular mycorrhizal fungus provides insights into the evolution of the oldest plant symbiosis.</title>
        <authorList>
            <consortium name="DOE Joint Genome Institute"/>
            <person name="Tisserant E."/>
            <person name="Malbreil M."/>
            <person name="Kuo A."/>
            <person name="Kohler A."/>
            <person name="Symeonidi A."/>
            <person name="Balestrini R."/>
            <person name="Charron P."/>
            <person name="Duensing N."/>
            <person name="Frei-dit-Frey N."/>
            <person name="Gianinazzi-Pearson V."/>
            <person name="Gilbert B."/>
            <person name="Handa Y."/>
            <person name="Hijri M."/>
            <person name="Kaul R."/>
            <person name="Kawaguchi M."/>
            <person name="Krajinski F."/>
            <person name="Lammers P."/>
            <person name="Lapierre D."/>
            <person name="Masclaux F.G."/>
            <person name="Murat C."/>
            <person name="Morin E."/>
            <person name="Ndikumana S."/>
            <person name="Pagni M."/>
            <person name="Petitpierre D."/>
            <person name="Requena N."/>
            <person name="Rosikiewicz P."/>
            <person name="Riley R."/>
            <person name="Saito K."/>
            <person name="San Clemente H."/>
            <person name="Shapiro H."/>
            <person name="van Tuinen D."/>
            <person name="Becard G."/>
            <person name="Bonfante P."/>
            <person name="Paszkowski U."/>
            <person name="Shachar-Hill Y."/>
            <person name="Young J.P."/>
            <person name="Sanders I.R."/>
            <person name="Henrissat B."/>
            <person name="Rensing S.A."/>
            <person name="Grigoriev I.V."/>
            <person name="Corradi N."/>
            <person name="Roux C."/>
            <person name="Martin F."/>
        </authorList>
    </citation>
    <scope>NUCLEOTIDE SEQUENCE</scope>
    <source>
        <strain evidence="1">DAOM 197198</strain>
    </source>
</reference>
<dbReference type="EMBL" id="KI274981">
    <property type="protein sequence ID" value="ESA23170.1"/>
    <property type="molecule type" value="Genomic_DNA"/>
</dbReference>
<gene>
    <name evidence="1" type="ORF">GLOINDRAFT_15711</name>
</gene>
<proteinExistence type="predicted"/>
<accession>U9US23</accession>
<sequence length="145" mass="16768">MKIDSLSPKGYDTFNWLDQNWPPTSPILEPEKGKDSPVPVQDNQLLNEFFEAYKEYKEYTSLSGLDLRKAEMEKGFFRGLNQEAKIRFAHKEPSDPLNRLYVILVKLDVPLYLKLQILTGSDPNLIRSEVIQCLENRRGGNEHLS</sequence>
<organism evidence="1">
    <name type="scientific">Rhizophagus irregularis (strain DAOM 181602 / DAOM 197198 / MUCL 43194)</name>
    <name type="common">Arbuscular mycorrhizal fungus</name>
    <name type="synonym">Glomus intraradices</name>
    <dbReference type="NCBI Taxonomy" id="747089"/>
    <lineage>
        <taxon>Eukaryota</taxon>
        <taxon>Fungi</taxon>
        <taxon>Fungi incertae sedis</taxon>
        <taxon>Mucoromycota</taxon>
        <taxon>Glomeromycotina</taxon>
        <taxon>Glomeromycetes</taxon>
        <taxon>Glomerales</taxon>
        <taxon>Glomeraceae</taxon>
        <taxon>Rhizophagus</taxon>
    </lineage>
</organism>
<dbReference type="HOGENOM" id="CLU_1787814_0_0_1"/>
<protein>
    <submittedName>
        <fullName evidence="1">Uncharacterized protein</fullName>
    </submittedName>
</protein>
<evidence type="ECO:0000313" key="1">
    <source>
        <dbReference type="EMBL" id="ESA23170.1"/>
    </source>
</evidence>
<dbReference type="AlphaFoldDB" id="U9US23"/>
<name>U9US23_RHIID</name>